<evidence type="ECO:0000313" key="20">
    <source>
        <dbReference type="Xenbase" id="XB-GENE-1001255"/>
    </source>
</evidence>
<evidence type="ECO:0000256" key="5">
    <source>
        <dbReference type="ARBA" id="ARBA00022692"/>
    </source>
</evidence>
<dbReference type="PROSITE" id="PS00778">
    <property type="entry name" value="HIS_ACID_PHOSPHAT_2"/>
    <property type="match status" value="1"/>
</dbReference>
<dbReference type="GO" id="GO:0005764">
    <property type="term" value="C:lysosome"/>
    <property type="evidence" value="ECO:0000318"/>
    <property type="project" value="GO_Central"/>
</dbReference>
<dbReference type="GO" id="GO:0003993">
    <property type="term" value="F:acid phosphatase activity"/>
    <property type="evidence" value="ECO:0000318"/>
    <property type="project" value="GO_Central"/>
</dbReference>
<dbReference type="InterPro" id="IPR050645">
    <property type="entry name" value="Histidine_acid_phosphatase"/>
</dbReference>
<dbReference type="AlphaFoldDB" id="A0A6I8SKI6"/>
<accession>A0A6I8SKI6</accession>
<dbReference type="Xenbase" id="XB-GENE-1001255">
    <property type="gene designation" value="acp2"/>
</dbReference>
<protein>
    <recommendedName>
        <fullName evidence="14">Lysosomal acid phosphatase</fullName>
        <ecNumber evidence="4">3.1.3.2</ecNumber>
    </recommendedName>
</protein>
<comment type="catalytic activity">
    <reaction evidence="1">
        <text>a phosphate monoester + H2O = an alcohol + phosphate</text>
        <dbReference type="Rhea" id="RHEA:15017"/>
        <dbReference type="ChEBI" id="CHEBI:15377"/>
        <dbReference type="ChEBI" id="CHEBI:30879"/>
        <dbReference type="ChEBI" id="CHEBI:43474"/>
        <dbReference type="ChEBI" id="CHEBI:67140"/>
        <dbReference type="EC" id="3.1.3.2"/>
    </reaction>
</comment>
<keyword evidence="6" id="KW-0732">Signal</keyword>
<evidence type="ECO:0000256" key="6">
    <source>
        <dbReference type="ARBA" id="ARBA00022729"/>
    </source>
</evidence>
<evidence type="ECO:0000256" key="8">
    <source>
        <dbReference type="ARBA" id="ARBA00022989"/>
    </source>
</evidence>
<name>A0A6I8SKI6_XENTR</name>
<dbReference type="Gene3D" id="3.40.50.1240">
    <property type="entry name" value="Phosphoglycerate mutase-like"/>
    <property type="match status" value="1"/>
</dbReference>
<dbReference type="AGR" id="Xenbase:XB-GENE-1001255"/>
<dbReference type="InterPro" id="IPR000560">
    <property type="entry name" value="His_Pase_clade-2"/>
</dbReference>
<keyword evidence="8 16" id="KW-1133">Transmembrane helix</keyword>
<dbReference type="Ensembl" id="ENSXETT00000101738">
    <property type="protein sequence ID" value="ENSXETP00000097976"/>
    <property type="gene ID" value="ENSXETG00000003979"/>
</dbReference>
<evidence type="ECO:0000256" key="14">
    <source>
        <dbReference type="ARBA" id="ARBA00039422"/>
    </source>
</evidence>
<evidence type="ECO:0000256" key="12">
    <source>
        <dbReference type="ARBA" id="ARBA00023228"/>
    </source>
</evidence>
<comment type="subcellular location">
    <subcellularLocation>
        <location evidence="2">Lysosome lumen</location>
    </subcellularLocation>
    <subcellularLocation>
        <location evidence="13">Lysosome membrane</location>
        <topology evidence="13">Single-pass membrane protein</topology>
        <orientation evidence="13">Lumenal side</orientation>
    </subcellularLocation>
</comment>
<dbReference type="Bgee" id="ENSXETG00000003979">
    <property type="expression patterns" value="Expressed in testis and 12 other cell types or tissues"/>
</dbReference>
<dbReference type="PANTHER" id="PTHR11567:SF180">
    <property type="entry name" value="LYSOSOMAL ACID PHOSPHATASE"/>
    <property type="match status" value="1"/>
</dbReference>
<evidence type="ECO:0000256" key="3">
    <source>
        <dbReference type="ARBA" id="ARBA00005375"/>
    </source>
</evidence>
<keyword evidence="18" id="KW-1185">Reference proteome</keyword>
<dbReference type="Ensembl" id="ENSXETT00000064714">
    <property type="protein sequence ID" value="ENSXETP00000062770"/>
    <property type="gene ID" value="ENSXETG00000003979"/>
</dbReference>
<dbReference type="GeneID" id="779653"/>
<dbReference type="GO" id="GO:0043202">
    <property type="term" value="C:lysosomal lumen"/>
    <property type="evidence" value="ECO:0007669"/>
    <property type="project" value="UniProtKB-SubCell"/>
</dbReference>
<evidence type="ECO:0000256" key="2">
    <source>
        <dbReference type="ARBA" id="ARBA00004227"/>
    </source>
</evidence>
<keyword evidence="12" id="KW-0458">Lysosome</keyword>
<dbReference type="CDD" id="cd07061">
    <property type="entry name" value="HP_HAP_like"/>
    <property type="match status" value="1"/>
</dbReference>
<dbReference type="InterPro" id="IPR033379">
    <property type="entry name" value="Acid_Pase_AS"/>
</dbReference>
<feature type="transmembrane region" description="Helical" evidence="16">
    <location>
        <begin position="41"/>
        <end position="61"/>
    </location>
</feature>
<evidence type="ECO:0000256" key="7">
    <source>
        <dbReference type="ARBA" id="ARBA00022801"/>
    </source>
</evidence>
<comment type="similarity">
    <text evidence="3">Belongs to the histidine acid phosphatase family.</text>
</comment>
<dbReference type="EC" id="3.1.3.2" evidence="4"/>
<evidence type="ECO:0000256" key="1">
    <source>
        <dbReference type="ARBA" id="ARBA00000032"/>
    </source>
</evidence>
<dbReference type="GO" id="GO:0005765">
    <property type="term" value="C:lysosomal membrane"/>
    <property type="evidence" value="ECO:0007669"/>
    <property type="project" value="UniProtKB-SubCell"/>
</dbReference>
<keyword evidence="9 16" id="KW-0472">Membrane</keyword>
<dbReference type="Reactome" id="R-XTR-6798695">
    <property type="pathway name" value="Neutrophil degranulation"/>
</dbReference>
<dbReference type="CTD" id="53"/>
<dbReference type="PROSITE" id="PS00616">
    <property type="entry name" value="HIS_ACID_PHOSPHAT_1"/>
    <property type="match status" value="1"/>
</dbReference>
<dbReference type="OMA" id="DPHQESD"/>
<dbReference type="PANTHER" id="PTHR11567">
    <property type="entry name" value="ACID PHOSPHATASE-RELATED"/>
    <property type="match status" value="1"/>
</dbReference>
<dbReference type="FunFam" id="3.40.50.1240:FF:000010">
    <property type="entry name" value="Prostatic acid phosphatase"/>
    <property type="match status" value="1"/>
</dbReference>
<evidence type="ECO:0000313" key="19">
    <source>
        <dbReference type="RefSeq" id="XP_031756043.1"/>
    </source>
</evidence>
<dbReference type="RefSeq" id="XP_031756043.1">
    <property type="nucleotide sequence ID" value="XM_031900183.1"/>
</dbReference>
<sequence>MTYAEVSTCKTGWNDFLAGRTQLGETADNNRMADRSCLGPGSHIGLISLLLGLVFSAAPLAESRQLRFVTLVYRHGDRSPVHGYPTDVHKESAWPQGYGQLTQVGMKQHWDLGQELRARYKGFLNESYNRHEIYVQSTNVDRTLMSAEANLAGLYPPKGSQIFNPNITWQPIPVHTVPESEDKLLKFPLTPCPEYLRLQEETRQSAEFVNMTRDNEAFLRMVANKTGLSECSLETVWSVYDILFCEKMHNLSLPSWATPKVFAQLNKLKDFSFVFSFGVTERVKKARLQGGVLVEQILKNITAAAQNASDGLKLIAYSAHDSTLAALQMALDVYNGKQVPYASCHIFELFEEDSGIFTVEMYLRNESGKSPYPLSLPGCAHACPLQEFQSLLQPIIPQDWETECQTPSFMKTPGLIVGLSFVALIVLIMIAAICTSLCKEDPEPNGYQHVDDNGDDNGDDSGDDDDDS</sequence>
<organism evidence="17">
    <name type="scientific">Xenopus tropicalis</name>
    <name type="common">Western clawed frog</name>
    <name type="synonym">Silurana tropicalis</name>
    <dbReference type="NCBI Taxonomy" id="8364"/>
    <lineage>
        <taxon>Eukaryota</taxon>
        <taxon>Metazoa</taxon>
        <taxon>Chordata</taxon>
        <taxon>Craniata</taxon>
        <taxon>Vertebrata</taxon>
        <taxon>Euteleostomi</taxon>
        <taxon>Amphibia</taxon>
        <taxon>Batrachia</taxon>
        <taxon>Anura</taxon>
        <taxon>Pipoidea</taxon>
        <taxon>Pipidae</taxon>
        <taxon>Xenopodinae</taxon>
        <taxon>Xenopus</taxon>
        <taxon>Silurana</taxon>
    </lineage>
</organism>
<keyword evidence="10" id="KW-1015">Disulfide bond</keyword>
<evidence type="ECO:0000256" key="16">
    <source>
        <dbReference type="SAM" id="Phobius"/>
    </source>
</evidence>
<evidence type="ECO:0000256" key="13">
    <source>
        <dbReference type="ARBA" id="ARBA00037852"/>
    </source>
</evidence>
<keyword evidence="5 16" id="KW-0812">Transmembrane</keyword>
<gene>
    <name evidence="17 19 20" type="primary">acp2</name>
</gene>
<accession>A0A6I8Q3Y7</accession>
<keyword evidence="11" id="KW-0325">Glycoprotein</keyword>
<evidence type="ECO:0000256" key="10">
    <source>
        <dbReference type="ARBA" id="ARBA00023157"/>
    </source>
</evidence>
<dbReference type="InterPro" id="IPR029033">
    <property type="entry name" value="His_PPase_superfam"/>
</dbReference>
<feature type="transmembrane region" description="Helical" evidence="16">
    <location>
        <begin position="415"/>
        <end position="433"/>
    </location>
</feature>
<reference evidence="17" key="1">
    <citation type="journal article" date="2010" name="Science">
        <title>The genome of the Western clawed frog Xenopus tropicalis.</title>
        <authorList>
            <person name="Hellsten U."/>
            <person name="Harland R.M."/>
            <person name="Gilchrist M.J."/>
            <person name="Hendrix D."/>
            <person name="Jurka J."/>
            <person name="Kapitonov V."/>
            <person name="Ovcharenko I."/>
            <person name="Putnam N.H."/>
            <person name="Shu S."/>
            <person name="Taher L."/>
            <person name="Blitz I.L."/>
            <person name="Blumberg B."/>
            <person name="Dichmann D.S."/>
            <person name="Dubchak I."/>
            <person name="Amaya E."/>
            <person name="Detter J.C."/>
            <person name="Fletcher R."/>
            <person name="Gerhard D.S."/>
            <person name="Goodstein D."/>
            <person name="Graves T."/>
            <person name="Grigoriev I.V."/>
            <person name="Grimwood J."/>
            <person name="Kawashima T."/>
            <person name="Lindquist E."/>
            <person name="Lucas S.M."/>
            <person name="Mead P.E."/>
            <person name="Mitros T."/>
            <person name="Ogino H."/>
            <person name="Ohta Y."/>
            <person name="Poliakov A.V."/>
            <person name="Pollet N."/>
            <person name="Robert J."/>
            <person name="Salamov A."/>
            <person name="Sater A.K."/>
            <person name="Schmutz J."/>
            <person name="Terry A."/>
            <person name="Vize P.D."/>
            <person name="Warren W.C."/>
            <person name="Wells D."/>
            <person name="Wills A."/>
            <person name="Wilson R.K."/>
            <person name="Zimmerman L.B."/>
            <person name="Zorn A.M."/>
            <person name="Grainger R."/>
            <person name="Grammer T."/>
            <person name="Khokha M.K."/>
            <person name="Richardson P.M."/>
            <person name="Rokhsar D.S."/>
        </authorList>
    </citation>
    <scope>NUCLEOTIDE SEQUENCE [LARGE SCALE GENOMIC DNA]</scope>
    <source>
        <strain evidence="17">Nigerian</strain>
    </source>
</reference>
<proteinExistence type="inferred from homology"/>
<evidence type="ECO:0000256" key="15">
    <source>
        <dbReference type="SAM" id="MobiDB-lite"/>
    </source>
</evidence>
<dbReference type="OrthoDB" id="258392at2759"/>
<feature type="compositionally biased region" description="Acidic residues" evidence="15">
    <location>
        <begin position="453"/>
        <end position="468"/>
    </location>
</feature>
<reference evidence="19" key="3">
    <citation type="submission" date="2025-04" db="UniProtKB">
        <authorList>
            <consortium name="RefSeq"/>
        </authorList>
    </citation>
    <scope>IDENTIFICATION</scope>
    <source>
        <strain evidence="19">Nigerian</strain>
        <tissue evidence="19">Liver and blood</tissue>
    </source>
</reference>
<evidence type="ECO:0000256" key="11">
    <source>
        <dbReference type="ARBA" id="ARBA00023180"/>
    </source>
</evidence>
<dbReference type="SUPFAM" id="SSF53254">
    <property type="entry name" value="Phosphoglycerate mutase-like"/>
    <property type="match status" value="1"/>
</dbReference>
<dbReference type="Proteomes" id="UP000008143">
    <property type="component" value="Chromosome 4"/>
</dbReference>
<feature type="region of interest" description="Disordered" evidence="15">
    <location>
        <begin position="444"/>
        <end position="468"/>
    </location>
</feature>
<evidence type="ECO:0000256" key="4">
    <source>
        <dbReference type="ARBA" id="ARBA00012646"/>
    </source>
</evidence>
<reference evidence="17" key="2">
    <citation type="submission" date="2020-05" db="UniProtKB">
        <authorList>
            <consortium name="Ensembl"/>
        </authorList>
    </citation>
    <scope>IDENTIFICATION</scope>
</reference>
<evidence type="ECO:0000256" key="9">
    <source>
        <dbReference type="ARBA" id="ARBA00023136"/>
    </source>
</evidence>
<evidence type="ECO:0000313" key="18">
    <source>
        <dbReference type="Proteomes" id="UP000008143"/>
    </source>
</evidence>
<dbReference type="GeneTree" id="ENSGT00940000158446"/>
<evidence type="ECO:0000313" key="17">
    <source>
        <dbReference type="Ensembl" id="ENSXETP00000097976"/>
    </source>
</evidence>
<keyword evidence="7" id="KW-0378">Hydrolase</keyword>
<dbReference type="Pfam" id="PF00328">
    <property type="entry name" value="His_Phos_2"/>
    <property type="match status" value="1"/>
</dbReference>